<keyword evidence="2" id="KW-1185">Reference proteome</keyword>
<evidence type="ECO:0000313" key="2">
    <source>
        <dbReference type="Proteomes" id="UP000266861"/>
    </source>
</evidence>
<dbReference type="EMBL" id="PQFF01000122">
    <property type="protein sequence ID" value="RHZ80834.1"/>
    <property type="molecule type" value="Genomic_DNA"/>
</dbReference>
<proteinExistence type="predicted"/>
<dbReference type="AlphaFoldDB" id="A0A397J6L1"/>
<reference evidence="1 2" key="1">
    <citation type="submission" date="2018-08" db="EMBL/GenBank/DDBJ databases">
        <title>Genome and evolution of the arbuscular mycorrhizal fungus Diversispora epigaea (formerly Glomus versiforme) and its bacterial endosymbionts.</title>
        <authorList>
            <person name="Sun X."/>
            <person name="Fei Z."/>
            <person name="Harrison M."/>
        </authorList>
    </citation>
    <scope>NUCLEOTIDE SEQUENCE [LARGE SCALE GENOMIC DNA]</scope>
    <source>
        <strain evidence="1 2">IT104</strain>
    </source>
</reference>
<protein>
    <submittedName>
        <fullName evidence="1">Uncharacterized protein</fullName>
    </submittedName>
</protein>
<dbReference type="Gene3D" id="1.10.150.50">
    <property type="entry name" value="Transcription Factor, Ets-1"/>
    <property type="match status" value="1"/>
</dbReference>
<organism evidence="1 2">
    <name type="scientific">Diversispora epigaea</name>
    <dbReference type="NCBI Taxonomy" id="1348612"/>
    <lineage>
        <taxon>Eukaryota</taxon>
        <taxon>Fungi</taxon>
        <taxon>Fungi incertae sedis</taxon>
        <taxon>Mucoromycota</taxon>
        <taxon>Glomeromycotina</taxon>
        <taxon>Glomeromycetes</taxon>
        <taxon>Diversisporales</taxon>
        <taxon>Diversisporaceae</taxon>
        <taxon>Diversispora</taxon>
    </lineage>
</organism>
<dbReference type="Proteomes" id="UP000266861">
    <property type="component" value="Unassembled WGS sequence"/>
</dbReference>
<evidence type="ECO:0000313" key="1">
    <source>
        <dbReference type="EMBL" id="RHZ80834.1"/>
    </source>
</evidence>
<name>A0A397J6L1_9GLOM</name>
<gene>
    <name evidence="1" type="ORF">Glove_131g31</name>
</gene>
<dbReference type="InterPro" id="IPR013761">
    <property type="entry name" value="SAM/pointed_sf"/>
</dbReference>
<comment type="caution">
    <text evidence="1">The sequence shown here is derived from an EMBL/GenBank/DDBJ whole genome shotgun (WGS) entry which is preliminary data.</text>
</comment>
<sequence>MQIFISAVNSNIKDLIHQKRTINFHFSIRRIKPASPSSIPSGEEVITRTMADVVKDYDTDELIEYLRRKDLKLKESHFEIFQQEEITGRVFLTTSKKEYRDIGFSFGIASLLSDFAQRTKITILFVLQNRRGVKRAIT</sequence>
<accession>A0A397J6L1</accession>